<dbReference type="EC" id="2.7.13.3" evidence="2"/>
<evidence type="ECO:0000256" key="4">
    <source>
        <dbReference type="ARBA" id="ARBA00023012"/>
    </source>
</evidence>
<dbReference type="CDD" id="cd00082">
    <property type="entry name" value="HisKA"/>
    <property type="match status" value="1"/>
</dbReference>
<feature type="transmembrane region" description="Helical" evidence="6">
    <location>
        <begin position="279"/>
        <end position="297"/>
    </location>
</feature>
<evidence type="ECO:0000256" key="5">
    <source>
        <dbReference type="PROSITE-ProRule" id="PRU00169"/>
    </source>
</evidence>
<dbReference type="InterPro" id="IPR003661">
    <property type="entry name" value="HisK_dim/P_dom"/>
</dbReference>
<dbReference type="InterPro" id="IPR011622">
    <property type="entry name" value="7TMR_DISM_rcpt_extracell_dom2"/>
</dbReference>
<feature type="transmembrane region" description="Helical" evidence="6">
    <location>
        <begin position="335"/>
        <end position="359"/>
    </location>
</feature>
<dbReference type="PROSITE" id="PS50110">
    <property type="entry name" value="RESPONSE_REGULATORY"/>
    <property type="match status" value="1"/>
</dbReference>
<dbReference type="Proteomes" id="UP000588604">
    <property type="component" value="Unassembled WGS sequence"/>
</dbReference>
<dbReference type="Gene3D" id="1.10.287.130">
    <property type="match status" value="1"/>
</dbReference>
<dbReference type="SUPFAM" id="SSF55874">
    <property type="entry name" value="ATPase domain of HSP90 chaperone/DNA topoisomerase II/histidine kinase"/>
    <property type="match status" value="1"/>
</dbReference>
<feature type="transmembrane region" description="Helical" evidence="6">
    <location>
        <begin position="303"/>
        <end position="328"/>
    </location>
</feature>
<dbReference type="PRINTS" id="PR00344">
    <property type="entry name" value="BCTRLSENSOR"/>
</dbReference>
<dbReference type="Pfam" id="PF00512">
    <property type="entry name" value="HisKA"/>
    <property type="match status" value="1"/>
</dbReference>
<dbReference type="FunFam" id="3.30.565.10:FF:000010">
    <property type="entry name" value="Sensor histidine kinase RcsC"/>
    <property type="match status" value="1"/>
</dbReference>
<evidence type="ECO:0000313" key="11">
    <source>
        <dbReference type="Proteomes" id="UP000588604"/>
    </source>
</evidence>
<keyword evidence="3 5" id="KW-0597">Phosphoprotein</keyword>
<evidence type="ECO:0000256" key="2">
    <source>
        <dbReference type="ARBA" id="ARBA00012438"/>
    </source>
</evidence>
<feature type="signal peptide" evidence="7">
    <location>
        <begin position="1"/>
        <end position="23"/>
    </location>
</feature>
<dbReference type="PANTHER" id="PTHR45339:SF1">
    <property type="entry name" value="HYBRID SIGNAL TRANSDUCTION HISTIDINE KINASE J"/>
    <property type="match status" value="1"/>
</dbReference>
<dbReference type="InterPro" id="IPR004358">
    <property type="entry name" value="Sig_transdc_His_kin-like_C"/>
</dbReference>
<evidence type="ECO:0000259" key="8">
    <source>
        <dbReference type="PROSITE" id="PS50109"/>
    </source>
</evidence>
<dbReference type="RefSeq" id="WP_184494222.1">
    <property type="nucleotide sequence ID" value="NZ_JACIJO010000001.1"/>
</dbReference>
<evidence type="ECO:0000256" key="3">
    <source>
        <dbReference type="ARBA" id="ARBA00022553"/>
    </source>
</evidence>
<dbReference type="SUPFAM" id="SSF52172">
    <property type="entry name" value="CheY-like"/>
    <property type="match status" value="1"/>
</dbReference>
<reference evidence="10 11" key="1">
    <citation type="submission" date="2020-08" db="EMBL/GenBank/DDBJ databases">
        <title>Genomic Encyclopedia of Type Strains, Phase IV (KMG-IV): sequencing the most valuable type-strain genomes for metagenomic binning, comparative biology and taxonomic classification.</title>
        <authorList>
            <person name="Goeker M."/>
        </authorList>
    </citation>
    <scope>NUCLEOTIDE SEQUENCE [LARGE SCALE GENOMIC DNA]</scope>
    <source>
        <strain evidence="10 11">DSM 102044</strain>
    </source>
</reference>
<dbReference type="SMART" id="SM00388">
    <property type="entry name" value="HisKA"/>
    <property type="match status" value="1"/>
</dbReference>
<accession>A0A841MND8</accession>
<sequence length="796" mass="89672">MKQNSLFLLLGLILALCSCNSQFKKSEYPKSLHSQSEILKLGHHKISFDSITQGALESSFKKLPSSNSNLGFTDSNFWVKFPIENNTSQDQEFYLEVARPITDVVNRYSIDPNGQVQTQLSGDLIKAEERPFNHRKIIFPIKIKANTTLSNFLYLSSDGEVINLPILLHDANSLIQTSYFDQLIFGAFYGFLALAGITYLFFYFGIKEKSFLLYSLYVASIALLHSSLDGFIYQFTNGGQEWFYERSLLLIAATSTLIFGRYAQIFIQLKLISRKLNTIFQVALIANLLLILGIIFLDAGRTFYYPAANAIGLILILLCLIGVIVSFFTKYPVDLFFAAGITSLIVGFVIFILNNFSLIENSFLTENSAKIGTGFEILFLSLSMANRIRILKSEKEQMQAIALQQSEESNQIKSYFLSNMSHELRTPLNAIMGLSQSIMNEITDSKIRENLEVIKYSSVSLLSSIEDILDYSKIEKGELILDQKPFDLHKLIQEIKAFSYQKARDKGLKFIYEEEAPLPKRLIGDAGRFRQIIGNILDNSIKFTASGEVKLKFSEIVEKDGRIELKIEITDTGVGIETGKLSRIYESFIQEQIDDKRKFGGFGLGLCIVKALVNLYKGKIQIESALGEGTKVSLHLDFEKVEKSTDNLIELAKKDSVELLKGRNILVVEDNPVNQLVIKSMLRKWNGITMDFANHGLEALDKLQSSKFDLILMDLQMPEMDGYEATEAIRAGKGRAIHQEIPIIAVTADTTDQSKIKARTVGMDDFLTKPVDPELLLEKVLNALYLQQVQMIEINS</sequence>
<feature type="transmembrane region" description="Helical" evidence="6">
    <location>
        <begin position="183"/>
        <end position="204"/>
    </location>
</feature>
<dbReference type="PANTHER" id="PTHR45339">
    <property type="entry name" value="HYBRID SIGNAL TRANSDUCTION HISTIDINE KINASE J"/>
    <property type="match status" value="1"/>
</dbReference>
<dbReference type="CDD" id="cd17546">
    <property type="entry name" value="REC_hyHK_CKI1_RcsC-like"/>
    <property type="match status" value="1"/>
</dbReference>
<dbReference type="Pfam" id="PF02518">
    <property type="entry name" value="HATPase_c"/>
    <property type="match status" value="1"/>
</dbReference>
<dbReference type="SMART" id="SM00448">
    <property type="entry name" value="REC"/>
    <property type="match status" value="1"/>
</dbReference>
<keyword evidence="7" id="KW-0732">Signal</keyword>
<dbReference type="InterPro" id="IPR036890">
    <property type="entry name" value="HATPase_C_sf"/>
</dbReference>
<dbReference type="Pfam" id="PF07695">
    <property type="entry name" value="7TMR-DISM_7TM"/>
    <property type="match status" value="1"/>
</dbReference>
<protein>
    <recommendedName>
        <fullName evidence="2">histidine kinase</fullName>
        <ecNumber evidence="2">2.7.13.3</ecNumber>
    </recommendedName>
</protein>
<dbReference type="InterPro" id="IPR001789">
    <property type="entry name" value="Sig_transdc_resp-reg_receiver"/>
</dbReference>
<evidence type="ECO:0000256" key="6">
    <source>
        <dbReference type="SAM" id="Phobius"/>
    </source>
</evidence>
<feature type="chain" id="PRO_5032277266" description="histidine kinase" evidence="7">
    <location>
        <begin position="24"/>
        <end position="796"/>
    </location>
</feature>
<name>A0A841MND8_9BACT</name>
<evidence type="ECO:0000259" key="9">
    <source>
        <dbReference type="PROSITE" id="PS50110"/>
    </source>
</evidence>
<dbReference type="SUPFAM" id="SSF47384">
    <property type="entry name" value="Homodimeric domain of signal transducing histidine kinase"/>
    <property type="match status" value="1"/>
</dbReference>
<dbReference type="EMBL" id="JACIJO010000001">
    <property type="protein sequence ID" value="MBB6325736.1"/>
    <property type="molecule type" value="Genomic_DNA"/>
</dbReference>
<feature type="domain" description="Response regulatory" evidence="9">
    <location>
        <begin position="664"/>
        <end position="784"/>
    </location>
</feature>
<dbReference type="PROSITE" id="PS51257">
    <property type="entry name" value="PROKAR_LIPOPROTEIN"/>
    <property type="match status" value="1"/>
</dbReference>
<dbReference type="PROSITE" id="PS50109">
    <property type="entry name" value="HIS_KIN"/>
    <property type="match status" value="1"/>
</dbReference>
<keyword evidence="11" id="KW-1185">Reference proteome</keyword>
<dbReference type="Gene3D" id="3.30.565.10">
    <property type="entry name" value="Histidine kinase-like ATPase, C-terminal domain"/>
    <property type="match status" value="1"/>
</dbReference>
<dbReference type="GO" id="GO:0000155">
    <property type="term" value="F:phosphorelay sensor kinase activity"/>
    <property type="evidence" value="ECO:0007669"/>
    <property type="project" value="InterPro"/>
</dbReference>
<evidence type="ECO:0000313" key="10">
    <source>
        <dbReference type="EMBL" id="MBB6325736.1"/>
    </source>
</evidence>
<comment type="catalytic activity">
    <reaction evidence="1">
        <text>ATP + protein L-histidine = ADP + protein N-phospho-L-histidine.</text>
        <dbReference type="EC" id="2.7.13.3"/>
    </reaction>
</comment>
<feature type="transmembrane region" description="Helical" evidence="6">
    <location>
        <begin position="248"/>
        <end position="267"/>
    </location>
</feature>
<dbReference type="SMART" id="SM00387">
    <property type="entry name" value="HATPase_c"/>
    <property type="match status" value="1"/>
</dbReference>
<gene>
    <name evidence="10" type="ORF">FHS59_001351</name>
</gene>
<dbReference type="Pfam" id="PF07696">
    <property type="entry name" value="7TMR-DISMED2"/>
    <property type="match status" value="1"/>
</dbReference>
<evidence type="ECO:0000256" key="7">
    <source>
        <dbReference type="SAM" id="SignalP"/>
    </source>
</evidence>
<proteinExistence type="predicted"/>
<dbReference type="InterPro" id="IPR011006">
    <property type="entry name" value="CheY-like_superfamily"/>
</dbReference>
<dbReference type="InterPro" id="IPR003594">
    <property type="entry name" value="HATPase_dom"/>
</dbReference>
<comment type="caution">
    <text evidence="10">The sequence shown here is derived from an EMBL/GenBank/DDBJ whole genome shotgun (WGS) entry which is preliminary data.</text>
</comment>
<feature type="modified residue" description="4-aspartylphosphate" evidence="5">
    <location>
        <position position="714"/>
    </location>
</feature>
<dbReference type="Gene3D" id="2.60.40.2380">
    <property type="match status" value="1"/>
</dbReference>
<dbReference type="Pfam" id="PF00072">
    <property type="entry name" value="Response_reg"/>
    <property type="match status" value="1"/>
</dbReference>
<keyword evidence="6" id="KW-0472">Membrane</keyword>
<organism evidence="10 11">
    <name type="scientific">Algoriphagus iocasae</name>
    <dbReference type="NCBI Taxonomy" id="1836499"/>
    <lineage>
        <taxon>Bacteria</taxon>
        <taxon>Pseudomonadati</taxon>
        <taxon>Bacteroidota</taxon>
        <taxon>Cytophagia</taxon>
        <taxon>Cytophagales</taxon>
        <taxon>Cyclobacteriaceae</taxon>
        <taxon>Algoriphagus</taxon>
    </lineage>
</organism>
<dbReference type="Gene3D" id="3.40.50.2300">
    <property type="match status" value="1"/>
</dbReference>
<dbReference type="AlphaFoldDB" id="A0A841MND8"/>
<feature type="domain" description="Histidine kinase" evidence="8">
    <location>
        <begin position="419"/>
        <end position="640"/>
    </location>
</feature>
<keyword evidence="4" id="KW-0902">Two-component regulatory system</keyword>
<feature type="transmembrane region" description="Helical" evidence="6">
    <location>
        <begin position="211"/>
        <end position="228"/>
    </location>
</feature>
<keyword evidence="6" id="KW-0812">Transmembrane</keyword>
<keyword evidence="6" id="KW-1133">Transmembrane helix</keyword>
<keyword evidence="10" id="KW-0808">Transferase</keyword>
<keyword evidence="10" id="KW-0418">Kinase</keyword>
<dbReference type="InterPro" id="IPR011623">
    <property type="entry name" value="7TMR_DISM_rcpt_extracell_dom1"/>
</dbReference>
<dbReference type="InterPro" id="IPR005467">
    <property type="entry name" value="His_kinase_dom"/>
</dbReference>
<evidence type="ECO:0000256" key="1">
    <source>
        <dbReference type="ARBA" id="ARBA00000085"/>
    </source>
</evidence>
<dbReference type="InterPro" id="IPR036097">
    <property type="entry name" value="HisK_dim/P_sf"/>
</dbReference>